<keyword evidence="1" id="KW-0812">Transmembrane</keyword>
<keyword evidence="1" id="KW-1133">Transmembrane helix</keyword>
<proteinExistence type="predicted"/>
<dbReference type="SUPFAM" id="SSF55785">
    <property type="entry name" value="PYP-like sensor domain (PAS domain)"/>
    <property type="match status" value="1"/>
</dbReference>
<evidence type="ECO:0000259" key="2">
    <source>
        <dbReference type="Pfam" id="PF00989"/>
    </source>
</evidence>
<dbReference type="RefSeq" id="XP_005771194.1">
    <property type="nucleotide sequence ID" value="XM_005771137.1"/>
</dbReference>
<organism evidence="3 4">
    <name type="scientific">Emiliania huxleyi (strain CCMP1516)</name>
    <dbReference type="NCBI Taxonomy" id="280463"/>
    <lineage>
        <taxon>Eukaryota</taxon>
        <taxon>Haptista</taxon>
        <taxon>Haptophyta</taxon>
        <taxon>Prymnesiophyceae</taxon>
        <taxon>Isochrysidales</taxon>
        <taxon>Noelaerhabdaceae</taxon>
        <taxon>Emiliania</taxon>
    </lineage>
</organism>
<accession>A0A0D3J5I0</accession>
<feature type="domain" description="PAS fold" evidence="2">
    <location>
        <begin position="56"/>
        <end position="156"/>
    </location>
</feature>
<evidence type="ECO:0000313" key="4">
    <source>
        <dbReference type="Proteomes" id="UP000013827"/>
    </source>
</evidence>
<dbReference type="InterPro" id="IPR013767">
    <property type="entry name" value="PAS_fold"/>
</dbReference>
<dbReference type="InterPro" id="IPR000014">
    <property type="entry name" value="PAS"/>
</dbReference>
<dbReference type="NCBIfam" id="TIGR00229">
    <property type="entry name" value="sensory_box"/>
    <property type="match status" value="1"/>
</dbReference>
<sequence length="180" mass="20401">MPWPVRRPAAVLSPSHSPLTSDVLHWLLLLLVLVSGWLWIQRERLRRAWMWRGLRDVQSVLQTLAEPVIVMRSHTIVSVNKAALDAFGYSSRRELEGRPVTVLMQRHDAALHGSYVRRYETTGEKRIIGKPRVVTGRRRDGSEVALMLSVSACATPGEYIGILYRQQEAEARKAAEAEPL</sequence>
<dbReference type="InterPro" id="IPR035965">
    <property type="entry name" value="PAS-like_dom_sf"/>
</dbReference>
<name>A0A0D3J5I0_EMIH1</name>
<evidence type="ECO:0000256" key="1">
    <source>
        <dbReference type="SAM" id="Phobius"/>
    </source>
</evidence>
<dbReference type="PaxDb" id="2903-EOD18765"/>
<dbReference type="AlphaFoldDB" id="A0A0D3J5I0"/>
<dbReference type="HOGENOM" id="CLU_1498988_0_0_1"/>
<protein>
    <recommendedName>
        <fullName evidence="2">PAS fold domain-containing protein</fullName>
    </recommendedName>
</protein>
<dbReference type="Proteomes" id="UP000013827">
    <property type="component" value="Unassembled WGS sequence"/>
</dbReference>
<dbReference type="Pfam" id="PF00989">
    <property type="entry name" value="PAS"/>
    <property type="match status" value="1"/>
</dbReference>
<dbReference type="Gene3D" id="3.30.450.20">
    <property type="entry name" value="PAS domain"/>
    <property type="match status" value="1"/>
</dbReference>
<reference evidence="3" key="2">
    <citation type="submission" date="2024-10" db="UniProtKB">
        <authorList>
            <consortium name="EnsemblProtists"/>
        </authorList>
    </citation>
    <scope>IDENTIFICATION</scope>
</reference>
<keyword evidence="4" id="KW-1185">Reference proteome</keyword>
<keyword evidence="1" id="KW-0472">Membrane</keyword>
<dbReference type="GO" id="GO:0006355">
    <property type="term" value="P:regulation of DNA-templated transcription"/>
    <property type="evidence" value="ECO:0007669"/>
    <property type="project" value="InterPro"/>
</dbReference>
<dbReference type="EnsemblProtists" id="EOD18765">
    <property type="protein sequence ID" value="EOD18765"/>
    <property type="gene ID" value="EMIHUDRAFT_209325"/>
</dbReference>
<dbReference type="CDD" id="cd00130">
    <property type="entry name" value="PAS"/>
    <property type="match status" value="1"/>
</dbReference>
<reference evidence="4" key="1">
    <citation type="journal article" date="2013" name="Nature">
        <title>Pan genome of the phytoplankton Emiliania underpins its global distribution.</title>
        <authorList>
            <person name="Read B.A."/>
            <person name="Kegel J."/>
            <person name="Klute M.J."/>
            <person name="Kuo A."/>
            <person name="Lefebvre S.C."/>
            <person name="Maumus F."/>
            <person name="Mayer C."/>
            <person name="Miller J."/>
            <person name="Monier A."/>
            <person name="Salamov A."/>
            <person name="Young J."/>
            <person name="Aguilar M."/>
            <person name="Claverie J.M."/>
            <person name="Frickenhaus S."/>
            <person name="Gonzalez K."/>
            <person name="Herman E.K."/>
            <person name="Lin Y.C."/>
            <person name="Napier J."/>
            <person name="Ogata H."/>
            <person name="Sarno A.F."/>
            <person name="Shmutz J."/>
            <person name="Schroeder D."/>
            <person name="de Vargas C."/>
            <person name="Verret F."/>
            <person name="von Dassow P."/>
            <person name="Valentin K."/>
            <person name="Van de Peer Y."/>
            <person name="Wheeler G."/>
            <person name="Dacks J.B."/>
            <person name="Delwiche C.F."/>
            <person name="Dyhrman S.T."/>
            <person name="Glockner G."/>
            <person name="John U."/>
            <person name="Richards T."/>
            <person name="Worden A.Z."/>
            <person name="Zhang X."/>
            <person name="Grigoriev I.V."/>
            <person name="Allen A.E."/>
            <person name="Bidle K."/>
            <person name="Borodovsky M."/>
            <person name="Bowler C."/>
            <person name="Brownlee C."/>
            <person name="Cock J.M."/>
            <person name="Elias M."/>
            <person name="Gladyshev V.N."/>
            <person name="Groth M."/>
            <person name="Guda C."/>
            <person name="Hadaegh A."/>
            <person name="Iglesias-Rodriguez M.D."/>
            <person name="Jenkins J."/>
            <person name="Jones B.M."/>
            <person name="Lawson T."/>
            <person name="Leese F."/>
            <person name="Lindquist E."/>
            <person name="Lobanov A."/>
            <person name="Lomsadze A."/>
            <person name="Malik S.B."/>
            <person name="Marsh M.E."/>
            <person name="Mackinder L."/>
            <person name="Mock T."/>
            <person name="Mueller-Roeber B."/>
            <person name="Pagarete A."/>
            <person name="Parker M."/>
            <person name="Probert I."/>
            <person name="Quesneville H."/>
            <person name="Raines C."/>
            <person name="Rensing S.A."/>
            <person name="Riano-Pachon D.M."/>
            <person name="Richier S."/>
            <person name="Rokitta S."/>
            <person name="Shiraiwa Y."/>
            <person name="Soanes D.M."/>
            <person name="van der Giezen M."/>
            <person name="Wahlund T.M."/>
            <person name="Williams B."/>
            <person name="Wilson W."/>
            <person name="Wolfe G."/>
            <person name="Wurch L.L."/>
        </authorList>
    </citation>
    <scope>NUCLEOTIDE SEQUENCE</scope>
</reference>
<dbReference type="GeneID" id="17264296"/>
<feature type="transmembrane region" description="Helical" evidence="1">
    <location>
        <begin position="23"/>
        <end position="40"/>
    </location>
</feature>
<dbReference type="KEGG" id="ehx:EMIHUDRAFT_209325"/>
<evidence type="ECO:0000313" key="3">
    <source>
        <dbReference type="EnsemblProtists" id="EOD18765"/>
    </source>
</evidence>